<organism evidence="1 2">
    <name type="scientific">Salegentibacter mishustinae</name>
    <dbReference type="NCBI Taxonomy" id="270918"/>
    <lineage>
        <taxon>Bacteria</taxon>
        <taxon>Pseudomonadati</taxon>
        <taxon>Bacteroidota</taxon>
        <taxon>Flavobacteriia</taxon>
        <taxon>Flavobacteriales</taxon>
        <taxon>Flavobacteriaceae</taxon>
        <taxon>Salegentibacter</taxon>
    </lineage>
</organism>
<evidence type="ECO:0008006" key="3">
    <source>
        <dbReference type="Google" id="ProtNLM"/>
    </source>
</evidence>
<protein>
    <recommendedName>
        <fullName evidence="3">Co-chaperone DjlA N-terminal domain-containing protein</fullName>
    </recommendedName>
</protein>
<dbReference type="RefSeq" id="WP_057481857.1">
    <property type="nucleotide sequence ID" value="NZ_BMWR01000003.1"/>
</dbReference>
<reference evidence="1" key="1">
    <citation type="submission" date="2015-10" db="EMBL/GenBank/DDBJ databases">
        <title>Draft genome sequence of Salegentibacter mishustinae KCTC 12263.</title>
        <authorList>
            <person name="Lin W."/>
            <person name="Zheng Q."/>
        </authorList>
    </citation>
    <scope>NUCLEOTIDE SEQUENCE [LARGE SCALE GENOMIC DNA]</scope>
    <source>
        <strain evidence="1">KCTC 12263</strain>
    </source>
</reference>
<keyword evidence="2" id="KW-1185">Reference proteome</keyword>
<comment type="caution">
    <text evidence="1">The sequence shown here is derived from an EMBL/GenBank/DDBJ whole genome shotgun (WGS) entry which is preliminary data.</text>
</comment>
<dbReference type="AlphaFoldDB" id="A0A0Q9ZGH1"/>
<evidence type="ECO:0000313" key="1">
    <source>
        <dbReference type="EMBL" id="KRG29218.1"/>
    </source>
</evidence>
<dbReference type="OrthoDB" id="979732at2"/>
<dbReference type="Proteomes" id="UP000051643">
    <property type="component" value="Unassembled WGS sequence"/>
</dbReference>
<dbReference type="STRING" id="270918.APR42_04600"/>
<sequence length="136" mass="15718">MKLSKKQSLTEEFYSSIGKLFYAVAASDKVVRVEEIRTLKELVKEKWVPVDNATDEYGTDEAYKIEIAFDWLQENDPEAAWAFNEFEEYKKEHQKAFTPEINQLIWETADAIAASFSGKNKSELIMLSKLKILLTN</sequence>
<evidence type="ECO:0000313" key="2">
    <source>
        <dbReference type="Proteomes" id="UP000051643"/>
    </source>
</evidence>
<dbReference type="EMBL" id="LKTP01000012">
    <property type="protein sequence ID" value="KRG29218.1"/>
    <property type="molecule type" value="Genomic_DNA"/>
</dbReference>
<proteinExistence type="predicted"/>
<gene>
    <name evidence="1" type="ORF">APR42_04600</name>
</gene>
<accession>A0A0Q9ZGH1</accession>
<name>A0A0Q9ZGH1_9FLAO</name>